<accession>A0AAV9CHZ5</accession>
<dbReference type="GO" id="GO:0005886">
    <property type="term" value="C:plasma membrane"/>
    <property type="evidence" value="ECO:0007669"/>
    <property type="project" value="TreeGrafter"/>
</dbReference>
<keyword evidence="9" id="KW-1185">Reference proteome</keyword>
<dbReference type="PANTHER" id="PTHR31234:SF8">
    <property type="entry name" value="EXPRESSED PROTEIN"/>
    <property type="match status" value="1"/>
</dbReference>
<dbReference type="InterPro" id="IPR004864">
    <property type="entry name" value="LEA_2"/>
</dbReference>
<keyword evidence="4 6" id="KW-0472">Membrane</keyword>
<evidence type="ECO:0000256" key="3">
    <source>
        <dbReference type="ARBA" id="ARBA00022989"/>
    </source>
</evidence>
<comment type="caution">
    <text evidence="8">The sequence shown here is derived from an EMBL/GenBank/DDBJ whole genome shotgun (WGS) entry which is preliminary data.</text>
</comment>
<evidence type="ECO:0000256" key="6">
    <source>
        <dbReference type="SAM" id="Phobius"/>
    </source>
</evidence>
<feature type="domain" description="Late embryogenesis abundant protein LEA-2 subgroup" evidence="7">
    <location>
        <begin position="136"/>
        <end position="235"/>
    </location>
</feature>
<feature type="compositionally biased region" description="Pro residues" evidence="5">
    <location>
        <begin position="8"/>
        <end position="22"/>
    </location>
</feature>
<protein>
    <recommendedName>
        <fullName evidence="7">Late embryogenesis abundant protein LEA-2 subgroup domain-containing protein</fullName>
    </recommendedName>
</protein>
<keyword evidence="2 6" id="KW-0812">Transmembrane</keyword>
<name>A0AAV9CHZ5_ACOCL</name>
<evidence type="ECO:0000313" key="9">
    <source>
        <dbReference type="Proteomes" id="UP001180020"/>
    </source>
</evidence>
<dbReference type="SUPFAM" id="SSF117070">
    <property type="entry name" value="LEA14-like"/>
    <property type="match status" value="1"/>
</dbReference>
<feature type="transmembrane region" description="Helical" evidence="6">
    <location>
        <begin position="64"/>
        <end position="86"/>
    </location>
</feature>
<feature type="compositionally biased region" description="Low complexity" evidence="5">
    <location>
        <begin position="23"/>
        <end position="38"/>
    </location>
</feature>
<feature type="region of interest" description="Disordered" evidence="5">
    <location>
        <begin position="1"/>
        <end position="38"/>
    </location>
</feature>
<sequence>MRKSNQTAPPPSSQPPLPPPPTTTMATTTRRPTTYETTTTHQNHYTQIPYYHSSSSLKTCCCCLFLLLIFLVLLCLAVILVVVLAVRPKKPQFDLQQVTVQYLLVTSPSTTTATIAAVSAVPLAYLSLNFTMVFTAVNPNKVGINYGSSGFTVMYKGVPLGSASVPGFFQPAHSARLVQARVAVDRVDVSTADAAGLVRDVALNDRVELNVVGDVGASVRVIDFNSPKVQVSVNCVIVISPRKQSLTYKQCGVDGLNV</sequence>
<gene>
    <name evidence="8" type="ORF">QJS10_CPB19g01816</name>
</gene>
<organism evidence="8 9">
    <name type="scientific">Acorus calamus</name>
    <name type="common">Sweet flag</name>
    <dbReference type="NCBI Taxonomy" id="4465"/>
    <lineage>
        <taxon>Eukaryota</taxon>
        <taxon>Viridiplantae</taxon>
        <taxon>Streptophyta</taxon>
        <taxon>Embryophyta</taxon>
        <taxon>Tracheophyta</taxon>
        <taxon>Spermatophyta</taxon>
        <taxon>Magnoliopsida</taxon>
        <taxon>Liliopsida</taxon>
        <taxon>Acoraceae</taxon>
        <taxon>Acorus</taxon>
    </lineage>
</organism>
<reference evidence="8" key="1">
    <citation type="journal article" date="2023" name="Nat. Commun.">
        <title>Diploid and tetraploid genomes of Acorus and the evolution of monocots.</title>
        <authorList>
            <person name="Ma L."/>
            <person name="Liu K.W."/>
            <person name="Li Z."/>
            <person name="Hsiao Y.Y."/>
            <person name="Qi Y."/>
            <person name="Fu T."/>
            <person name="Tang G.D."/>
            <person name="Zhang D."/>
            <person name="Sun W.H."/>
            <person name="Liu D.K."/>
            <person name="Li Y."/>
            <person name="Chen G.Z."/>
            <person name="Liu X.D."/>
            <person name="Liao X.Y."/>
            <person name="Jiang Y.T."/>
            <person name="Yu X."/>
            <person name="Hao Y."/>
            <person name="Huang J."/>
            <person name="Zhao X.W."/>
            <person name="Ke S."/>
            <person name="Chen Y.Y."/>
            <person name="Wu W.L."/>
            <person name="Hsu J.L."/>
            <person name="Lin Y.F."/>
            <person name="Huang M.D."/>
            <person name="Li C.Y."/>
            <person name="Huang L."/>
            <person name="Wang Z.W."/>
            <person name="Zhao X."/>
            <person name="Zhong W.Y."/>
            <person name="Peng D.H."/>
            <person name="Ahmad S."/>
            <person name="Lan S."/>
            <person name="Zhang J.S."/>
            <person name="Tsai W.C."/>
            <person name="Van de Peer Y."/>
            <person name="Liu Z.J."/>
        </authorList>
    </citation>
    <scope>NUCLEOTIDE SEQUENCE</scope>
    <source>
        <strain evidence="8">CP</strain>
    </source>
</reference>
<proteinExistence type="predicted"/>
<evidence type="ECO:0000259" key="7">
    <source>
        <dbReference type="Pfam" id="PF03168"/>
    </source>
</evidence>
<dbReference type="GO" id="GO:0098542">
    <property type="term" value="P:defense response to other organism"/>
    <property type="evidence" value="ECO:0007669"/>
    <property type="project" value="InterPro"/>
</dbReference>
<dbReference type="InterPro" id="IPR044839">
    <property type="entry name" value="NDR1-like"/>
</dbReference>
<dbReference type="Gene3D" id="2.60.40.1820">
    <property type="match status" value="1"/>
</dbReference>
<evidence type="ECO:0000313" key="8">
    <source>
        <dbReference type="EMBL" id="KAK1288565.1"/>
    </source>
</evidence>
<dbReference type="AlphaFoldDB" id="A0AAV9CHZ5"/>
<evidence type="ECO:0000256" key="4">
    <source>
        <dbReference type="ARBA" id="ARBA00023136"/>
    </source>
</evidence>
<dbReference type="PANTHER" id="PTHR31234">
    <property type="entry name" value="LATE EMBRYOGENESIS ABUNDANT (LEA) HYDROXYPROLINE-RICH GLYCOPROTEIN FAMILY"/>
    <property type="match status" value="1"/>
</dbReference>
<dbReference type="Proteomes" id="UP001180020">
    <property type="component" value="Unassembled WGS sequence"/>
</dbReference>
<evidence type="ECO:0000256" key="2">
    <source>
        <dbReference type="ARBA" id="ARBA00022692"/>
    </source>
</evidence>
<evidence type="ECO:0000256" key="5">
    <source>
        <dbReference type="SAM" id="MobiDB-lite"/>
    </source>
</evidence>
<dbReference type="Pfam" id="PF03168">
    <property type="entry name" value="LEA_2"/>
    <property type="match status" value="1"/>
</dbReference>
<keyword evidence="3 6" id="KW-1133">Transmembrane helix</keyword>
<dbReference type="EMBL" id="JAUJYO010000019">
    <property type="protein sequence ID" value="KAK1288565.1"/>
    <property type="molecule type" value="Genomic_DNA"/>
</dbReference>
<comment type="subcellular location">
    <subcellularLocation>
        <location evidence="1">Membrane</location>
        <topology evidence="1">Single-pass membrane protein</topology>
    </subcellularLocation>
</comment>
<evidence type="ECO:0000256" key="1">
    <source>
        <dbReference type="ARBA" id="ARBA00004167"/>
    </source>
</evidence>
<reference evidence="8" key="2">
    <citation type="submission" date="2023-06" db="EMBL/GenBank/DDBJ databases">
        <authorList>
            <person name="Ma L."/>
            <person name="Liu K.-W."/>
            <person name="Li Z."/>
            <person name="Hsiao Y.-Y."/>
            <person name="Qi Y."/>
            <person name="Fu T."/>
            <person name="Tang G."/>
            <person name="Zhang D."/>
            <person name="Sun W.-H."/>
            <person name="Liu D.-K."/>
            <person name="Li Y."/>
            <person name="Chen G.-Z."/>
            <person name="Liu X.-D."/>
            <person name="Liao X.-Y."/>
            <person name="Jiang Y.-T."/>
            <person name="Yu X."/>
            <person name="Hao Y."/>
            <person name="Huang J."/>
            <person name="Zhao X.-W."/>
            <person name="Ke S."/>
            <person name="Chen Y.-Y."/>
            <person name="Wu W.-L."/>
            <person name="Hsu J.-L."/>
            <person name="Lin Y.-F."/>
            <person name="Huang M.-D."/>
            <person name="Li C.-Y."/>
            <person name="Huang L."/>
            <person name="Wang Z.-W."/>
            <person name="Zhao X."/>
            <person name="Zhong W.-Y."/>
            <person name="Peng D.-H."/>
            <person name="Ahmad S."/>
            <person name="Lan S."/>
            <person name="Zhang J.-S."/>
            <person name="Tsai W.-C."/>
            <person name="Van De Peer Y."/>
            <person name="Liu Z.-J."/>
        </authorList>
    </citation>
    <scope>NUCLEOTIDE SEQUENCE</scope>
    <source>
        <strain evidence="8">CP</strain>
        <tissue evidence="8">Leaves</tissue>
    </source>
</reference>